<evidence type="ECO:0000313" key="3">
    <source>
        <dbReference type="Proteomes" id="UP001341840"/>
    </source>
</evidence>
<keyword evidence="1" id="KW-0862">Zinc</keyword>
<sequence length="217" mass="24819">MSIYSDYEVVFCTVSDQVRCNYLMFESSGILCYHALSVLSKHKIDKIDSSYILSRWSKNVHRKHTHIKSSHDSRCSAESMNLFRGLCFDFFNVAQDFVHDKEEDNILRSAFMGAIFDLREHRAKKSKSVGSRTTKTLPTPSECPIGLNALKSPPCMALRGRPTLKRLGADMDRNIKKATKKRREHVAVEEGTNSNMATKRKVNARKHPKAHPYWNNA</sequence>
<dbReference type="PANTHER" id="PTHR31669">
    <property type="entry name" value="PROTEIN FAR1-RELATED SEQUENCE 10-RELATED"/>
    <property type="match status" value="1"/>
</dbReference>
<dbReference type="EMBL" id="JASCZI010030420">
    <property type="protein sequence ID" value="MED6122438.1"/>
    <property type="molecule type" value="Genomic_DNA"/>
</dbReference>
<evidence type="ECO:0000313" key="2">
    <source>
        <dbReference type="EMBL" id="MED6122438.1"/>
    </source>
</evidence>
<keyword evidence="3" id="KW-1185">Reference proteome</keyword>
<keyword evidence="1" id="KW-0479">Metal-binding</keyword>
<comment type="caution">
    <text evidence="2">The sequence shown here is derived from an EMBL/GenBank/DDBJ whole genome shotgun (WGS) entry which is preliminary data.</text>
</comment>
<evidence type="ECO:0000256" key="1">
    <source>
        <dbReference type="RuleBase" id="RU367018"/>
    </source>
</evidence>
<keyword evidence="1" id="KW-0863">Zinc-finger</keyword>
<dbReference type="PANTHER" id="PTHR31669:SF283">
    <property type="entry name" value="PROTEIN FAR1-RELATED SEQUENCE"/>
    <property type="match status" value="1"/>
</dbReference>
<reference evidence="2 3" key="1">
    <citation type="journal article" date="2023" name="Plants (Basel)">
        <title>Bridging the Gap: Combining Genomics and Transcriptomics Approaches to Understand Stylosanthes scabra, an Orphan Legume from the Brazilian Caatinga.</title>
        <authorList>
            <person name="Ferreira-Neto J.R.C."/>
            <person name="da Silva M.D."/>
            <person name="Binneck E."/>
            <person name="de Melo N.F."/>
            <person name="da Silva R.H."/>
            <person name="de Melo A.L.T.M."/>
            <person name="Pandolfi V."/>
            <person name="Bustamante F.O."/>
            <person name="Brasileiro-Vidal A.C."/>
            <person name="Benko-Iseppon A.M."/>
        </authorList>
    </citation>
    <scope>NUCLEOTIDE SEQUENCE [LARGE SCALE GENOMIC DNA]</scope>
    <source>
        <tissue evidence="2">Leaves</tissue>
    </source>
</reference>
<proteinExistence type="inferred from homology"/>
<comment type="subcellular location">
    <subcellularLocation>
        <location evidence="1">Nucleus</location>
    </subcellularLocation>
</comment>
<organism evidence="2 3">
    <name type="scientific">Stylosanthes scabra</name>
    <dbReference type="NCBI Taxonomy" id="79078"/>
    <lineage>
        <taxon>Eukaryota</taxon>
        <taxon>Viridiplantae</taxon>
        <taxon>Streptophyta</taxon>
        <taxon>Embryophyta</taxon>
        <taxon>Tracheophyta</taxon>
        <taxon>Spermatophyta</taxon>
        <taxon>Magnoliopsida</taxon>
        <taxon>eudicotyledons</taxon>
        <taxon>Gunneridae</taxon>
        <taxon>Pentapetalae</taxon>
        <taxon>rosids</taxon>
        <taxon>fabids</taxon>
        <taxon>Fabales</taxon>
        <taxon>Fabaceae</taxon>
        <taxon>Papilionoideae</taxon>
        <taxon>50 kb inversion clade</taxon>
        <taxon>dalbergioids sensu lato</taxon>
        <taxon>Dalbergieae</taxon>
        <taxon>Pterocarpus clade</taxon>
        <taxon>Stylosanthes</taxon>
    </lineage>
</organism>
<keyword evidence="1" id="KW-0539">Nucleus</keyword>
<dbReference type="InterPro" id="IPR031052">
    <property type="entry name" value="FHY3/FAR1"/>
</dbReference>
<comment type="function">
    <text evidence="1">Putative transcription activator involved in regulating light control of development.</text>
</comment>
<dbReference type="Proteomes" id="UP001341840">
    <property type="component" value="Unassembled WGS sequence"/>
</dbReference>
<gene>
    <name evidence="2" type="ORF">PIB30_039824</name>
</gene>
<comment type="similarity">
    <text evidence="1">Belongs to the FHY3/FAR1 family.</text>
</comment>
<name>A0ABU6RF48_9FABA</name>
<protein>
    <recommendedName>
        <fullName evidence="1">Protein FAR1-RELATED SEQUENCE</fullName>
    </recommendedName>
</protein>
<accession>A0ABU6RF48</accession>